<name>A0A4D9E4U9_9SAUR</name>
<dbReference type="EMBL" id="QXTE01000107">
    <property type="protein sequence ID" value="TFK05921.1"/>
    <property type="molecule type" value="Genomic_DNA"/>
</dbReference>
<sequence>MAGGGRWQPLLCILLALQGTPGAGAQGPPICCLKIRFLAGYRPVKITIQPGEIYIQETGECGQLNPGSLLRFLSSGANWQLLIAESCSERSVGTGRAETVALAGMLDLRGIFWAACIPGTVRESLSLQVQGGYRMISAQVSNEGENL</sequence>
<organism evidence="2 3">
    <name type="scientific">Platysternon megacephalum</name>
    <name type="common">big-headed turtle</name>
    <dbReference type="NCBI Taxonomy" id="55544"/>
    <lineage>
        <taxon>Eukaryota</taxon>
        <taxon>Metazoa</taxon>
        <taxon>Chordata</taxon>
        <taxon>Craniata</taxon>
        <taxon>Vertebrata</taxon>
        <taxon>Euteleostomi</taxon>
        <taxon>Archelosauria</taxon>
        <taxon>Testudinata</taxon>
        <taxon>Testudines</taxon>
        <taxon>Cryptodira</taxon>
        <taxon>Durocryptodira</taxon>
        <taxon>Testudinoidea</taxon>
        <taxon>Platysternidae</taxon>
        <taxon>Platysternon</taxon>
    </lineage>
</organism>
<evidence type="ECO:0000313" key="3">
    <source>
        <dbReference type="Proteomes" id="UP000297703"/>
    </source>
</evidence>
<feature type="chain" id="PRO_5020033932" evidence="1">
    <location>
        <begin position="26"/>
        <end position="147"/>
    </location>
</feature>
<reference evidence="2 3" key="1">
    <citation type="submission" date="2019-04" db="EMBL/GenBank/DDBJ databases">
        <title>Draft genome of the big-headed turtle Platysternon megacephalum.</title>
        <authorList>
            <person name="Gong S."/>
        </authorList>
    </citation>
    <scope>NUCLEOTIDE SEQUENCE [LARGE SCALE GENOMIC DNA]</scope>
    <source>
        <strain evidence="2">DO16091913</strain>
        <tissue evidence="2">Muscle</tissue>
    </source>
</reference>
<keyword evidence="3" id="KW-1185">Reference proteome</keyword>
<evidence type="ECO:0000256" key="1">
    <source>
        <dbReference type="SAM" id="SignalP"/>
    </source>
</evidence>
<protein>
    <submittedName>
        <fullName evidence="2">Diphosphoinositol polyphosphate phosphohydrolase 2</fullName>
    </submittedName>
</protein>
<keyword evidence="2" id="KW-0378">Hydrolase</keyword>
<proteinExistence type="predicted"/>
<dbReference type="AlphaFoldDB" id="A0A4D9E4U9"/>
<evidence type="ECO:0000313" key="2">
    <source>
        <dbReference type="EMBL" id="TFK05921.1"/>
    </source>
</evidence>
<dbReference type="GO" id="GO:0016787">
    <property type="term" value="F:hydrolase activity"/>
    <property type="evidence" value="ECO:0007669"/>
    <property type="project" value="UniProtKB-KW"/>
</dbReference>
<dbReference type="Proteomes" id="UP000297703">
    <property type="component" value="Unassembled WGS sequence"/>
</dbReference>
<comment type="caution">
    <text evidence="2">The sequence shown here is derived from an EMBL/GenBank/DDBJ whole genome shotgun (WGS) entry which is preliminary data.</text>
</comment>
<gene>
    <name evidence="2" type="ORF">DR999_PMT11559</name>
</gene>
<keyword evidence="1" id="KW-0732">Signal</keyword>
<accession>A0A4D9E4U9</accession>
<reference evidence="2 3" key="2">
    <citation type="submission" date="2019-04" db="EMBL/GenBank/DDBJ databases">
        <title>The genome sequence of big-headed turtle.</title>
        <authorList>
            <person name="Gong S."/>
        </authorList>
    </citation>
    <scope>NUCLEOTIDE SEQUENCE [LARGE SCALE GENOMIC DNA]</scope>
    <source>
        <strain evidence="2">DO16091913</strain>
        <tissue evidence="2">Muscle</tissue>
    </source>
</reference>
<feature type="signal peptide" evidence="1">
    <location>
        <begin position="1"/>
        <end position="25"/>
    </location>
</feature>